<dbReference type="GO" id="GO:0005789">
    <property type="term" value="C:endoplasmic reticulum membrane"/>
    <property type="evidence" value="ECO:0007669"/>
    <property type="project" value="TreeGrafter"/>
</dbReference>
<evidence type="ECO:0000256" key="4">
    <source>
        <dbReference type="ARBA" id="ARBA00022692"/>
    </source>
</evidence>
<feature type="transmembrane region" description="Helical" evidence="10">
    <location>
        <begin position="24"/>
        <end position="46"/>
    </location>
</feature>
<accession>A0AAV2BP35</accession>
<keyword evidence="7 10" id="KW-0443">Lipid metabolism</keyword>
<dbReference type="Proteomes" id="UP001497382">
    <property type="component" value="Unassembled WGS sequence"/>
</dbReference>
<keyword evidence="6 10" id="KW-1133">Transmembrane helix</keyword>
<gene>
    <name evidence="11" type="ORF">LARSCL_LOCUS20407</name>
</gene>
<evidence type="ECO:0000313" key="11">
    <source>
        <dbReference type="EMBL" id="CAL1297624.1"/>
    </source>
</evidence>
<feature type="transmembrane region" description="Helical" evidence="10">
    <location>
        <begin position="231"/>
        <end position="248"/>
    </location>
</feature>
<evidence type="ECO:0000256" key="3">
    <source>
        <dbReference type="ARBA" id="ARBA00022679"/>
    </source>
</evidence>
<evidence type="ECO:0000256" key="9">
    <source>
        <dbReference type="ARBA" id="ARBA00023160"/>
    </source>
</evidence>
<dbReference type="GO" id="GO:0034626">
    <property type="term" value="P:fatty acid elongation, polyunsaturated fatty acid"/>
    <property type="evidence" value="ECO:0007669"/>
    <property type="project" value="TreeGrafter"/>
</dbReference>
<dbReference type="PANTHER" id="PTHR11157:SF126">
    <property type="entry name" value="ELONGATION OF VERY LONG CHAIN FATTY ACIDS PROTEIN"/>
    <property type="match status" value="1"/>
</dbReference>
<keyword evidence="2 10" id="KW-0444">Lipid biosynthesis</keyword>
<evidence type="ECO:0000256" key="8">
    <source>
        <dbReference type="ARBA" id="ARBA00023136"/>
    </source>
</evidence>
<comment type="caution">
    <text evidence="11">The sequence shown here is derived from an EMBL/GenBank/DDBJ whole genome shotgun (WGS) entry which is preliminary data.</text>
</comment>
<evidence type="ECO:0000256" key="7">
    <source>
        <dbReference type="ARBA" id="ARBA00023098"/>
    </source>
</evidence>
<dbReference type="AlphaFoldDB" id="A0AAV2BP35"/>
<comment type="similarity">
    <text evidence="10">Belongs to the ELO family.</text>
</comment>
<keyword evidence="9 10" id="KW-0275">Fatty acid biosynthesis</keyword>
<dbReference type="InterPro" id="IPR002076">
    <property type="entry name" value="ELO_fam"/>
</dbReference>
<dbReference type="EMBL" id="CAXIEN010000432">
    <property type="protein sequence ID" value="CAL1297624.1"/>
    <property type="molecule type" value="Genomic_DNA"/>
</dbReference>
<feature type="transmembrane region" description="Helical" evidence="10">
    <location>
        <begin position="58"/>
        <end position="81"/>
    </location>
</feature>
<dbReference type="PANTHER" id="PTHR11157">
    <property type="entry name" value="FATTY ACID ACYL TRANSFERASE-RELATED"/>
    <property type="match status" value="1"/>
</dbReference>
<keyword evidence="8 10" id="KW-0472">Membrane</keyword>
<dbReference type="EC" id="2.3.1.199" evidence="10"/>
<organism evidence="11 12">
    <name type="scientific">Larinioides sclopetarius</name>
    <dbReference type="NCBI Taxonomy" id="280406"/>
    <lineage>
        <taxon>Eukaryota</taxon>
        <taxon>Metazoa</taxon>
        <taxon>Ecdysozoa</taxon>
        <taxon>Arthropoda</taxon>
        <taxon>Chelicerata</taxon>
        <taxon>Arachnida</taxon>
        <taxon>Araneae</taxon>
        <taxon>Araneomorphae</taxon>
        <taxon>Entelegynae</taxon>
        <taxon>Araneoidea</taxon>
        <taxon>Araneidae</taxon>
        <taxon>Larinioides</taxon>
    </lineage>
</organism>
<protein>
    <recommendedName>
        <fullName evidence="10">Elongation of very long chain fatty acids protein</fullName>
        <ecNumber evidence="10">2.3.1.199</ecNumber>
    </recommendedName>
    <alternativeName>
        <fullName evidence="10">Very-long-chain 3-oxoacyl-CoA synthase</fullName>
    </alternativeName>
</protein>
<name>A0AAV2BP35_9ARAC</name>
<evidence type="ECO:0000256" key="10">
    <source>
        <dbReference type="RuleBase" id="RU361115"/>
    </source>
</evidence>
<keyword evidence="12" id="KW-1185">Reference proteome</keyword>
<keyword evidence="4 10" id="KW-0812">Transmembrane</keyword>
<dbReference type="GO" id="GO:0009922">
    <property type="term" value="F:fatty acid elongase activity"/>
    <property type="evidence" value="ECO:0007669"/>
    <property type="project" value="UniProtKB-EC"/>
</dbReference>
<dbReference type="GO" id="GO:0042761">
    <property type="term" value="P:very long-chain fatty acid biosynthetic process"/>
    <property type="evidence" value="ECO:0007669"/>
    <property type="project" value="TreeGrafter"/>
</dbReference>
<evidence type="ECO:0000313" key="12">
    <source>
        <dbReference type="Proteomes" id="UP001497382"/>
    </source>
</evidence>
<keyword evidence="5 10" id="KW-0276">Fatty acid metabolism</keyword>
<keyword evidence="3 10" id="KW-0808">Transferase</keyword>
<feature type="transmembrane region" description="Helical" evidence="10">
    <location>
        <begin position="103"/>
        <end position="126"/>
    </location>
</feature>
<comment type="subcellular location">
    <subcellularLocation>
        <location evidence="1">Membrane</location>
        <topology evidence="1">Multi-pass membrane protein</topology>
    </subcellularLocation>
</comment>
<reference evidence="11 12" key="1">
    <citation type="submission" date="2024-04" db="EMBL/GenBank/DDBJ databases">
        <authorList>
            <person name="Rising A."/>
            <person name="Reimegard J."/>
            <person name="Sonavane S."/>
            <person name="Akerstrom W."/>
            <person name="Nylinder S."/>
            <person name="Hedman E."/>
            <person name="Kallberg Y."/>
        </authorList>
    </citation>
    <scope>NUCLEOTIDE SEQUENCE [LARGE SCALE GENOMIC DNA]</scope>
</reference>
<dbReference type="Pfam" id="PF01151">
    <property type="entry name" value="ELO"/>
    <property type="match status" value="1"/>
</dbReference>
<dbReference type="GO" id="GO:0034625">
    <property type="term" value="P:fatty acid elongation, monounsaturated fatty acid"/>
    <property type="evidence" value="ECO:0007669"/>
    <property type="project" value="TreeGrafter"/>
</dbReference>
<evidence type="ECO:0000256" key="5">
    <source>
        <dbReference type="ARBA" id="ARBA00022832"/>
    </source>
</evidence>
<sequence length="254" mass="30029">MALGSHDDFFSNLYFESKLLIENLYIYPSIVICYVLFSTLIGPYLMKNRKAFILRKILIAYNFFQVFINACLTFLIVYLLVENKSFICVPRDNPWFQQIIEQNMSLCLSIFFIKTLELLDTVFFVLRKKQNQVTFLHILHHTGVCFLSWWFLRNYFIFGGFYMALAIAINSAIHSIMYLYYGLSAIGPSMAKYLWWKKYITILQIAQFVFVLAFIIISVLMGCQQLGELEIIYSIFLILILILFMNFYKKYKQA</sequence>
<proteinExistence type="inferred from homology"/>
<evidence type="ECO:0000256" key="1">
    <source>
        <dbReference type="ARBA" id="ARBA00004141"/>
    </source>
</evidence>
<dbReference type="GO" id="GO:0030148">
    <property type="term" value="P:sphingolipid biosynthetic process"/>
    <property type="evidence" value="ECO:0007669"/>
    <property type="project" value="TreeGrafter"/>
</dbReference>
<evidence type="ECO:0000256" key="6">
    <source>
        <dbReference type="ARBA" id="ARBA00022989"/>
    </source>
</evidence>
<dbReference type="GO" id="GO:0019367">
    <property type="term" value="P:fatty acid elongation, saturated fatty acid"/>
    <property type="evidence" value="ECO:0007669"/>
    <property type="project" value="TreeGrafter"/>
</dbReference>
<feature type="transmembrane region" description="Helical" evidence="10">
    <location>
        <begin position="158"/>
        <end position="181"/>
    </location>
</feature>
<comment type="catalytic activity">
    <reaction evidence="10">
        <text>a very-long-chain acyl-CoA + malonyl-CoA + H(+) = a very-long-chain 3-oxoacyl-CoA + CO2 + CoA</text>
        <dbReference type="Rhea" id="RHEA:32727"/>
        <dbReference type="ChEBI" id="CHEBI:15378"/>
        <dbReference type="ChEBI" id="CHEBI:16526"/>
        <dbReference type="ChEBI" id="CHEBI:57287"/>
        <dbReference type="ChEBI" id="CHEBI:57384"/>
        <dbReference type="ChEBI" id="CHEBI:90725"/>
        <dbReference type="ChEBI" id="CHEBI:90736"/>
        <dbReference type="EC" id="2.3.1.199"/>
    </reaction>
</comment>
<feature type="transmembrane region" description="Helical" evidence="10">
    <location>
        <begin position="202"/>
        <end position="219"/>
    </location>
</feature>
<evidence type="ECO:0000256" key="2">
    <source>
        <dbReference type="ARBA" id="ARBA00022516"/>
    </source>
</evidence>
<feature type="transmembrane region" description="Helical" evidence="10">
    <location>
        <begin position="133"/>
        <end position="152"/>
    </location>
</feature>